<proteinExistence type="predicted"/>
<dbReference type="InterPro" id="IPR039893">
    <property type="entry name" value="CEP120-like"/>
</dbReference>
<evidence type="ECO:0000313" key="2">
    <source>
        <dbReference type="EMBL" id="CAF4186807.1"/>
    </source>
</evidence>
<accession>A0A8S2RSW6</accession>
<dbReference type="PROSITE" id="PS50004">
    <property type="entry name" value="C2"/>
    <property type="match status" value="1"/>
</dbReference>
<reference evidence="2" key="1">
    <citation type="submission" date="2021-02" db="EMBL/GenBank/DDBJ databases">
        <authorList>
            <person name="Nowell W R."/>
        </authorList>
    </citation>
    <scope>NUCLEOTIDE SEQUENCE</scope>
</reference>
<feature type="domain" description="C2" evidence="1">
    <location>
        <begin position="1"/>
        <end position="124"/>
    </location>
</feature>
<protein>
    <recommendedName>
        <fullName evidence="1">C2 domain-containing protein</fullName>
    </recommendedName>
</protein>
<dbReference type="EMBL" id="CAJOBJ010016335">
    <property type="protein sequence ID" value="CAF4186807.1"/>
    <property type="molecule type" value="Genomic_DNA"/>
</dbReference>
<feature type="non-terminal residue" evidence="2">
    <location>
        <position position="124"/>
    </location>
</feature>
<dbReference type="AlphaFoldDB" id="A0A8S2RSW6"/>
<organism evidence="2 3">
    <name type="scientific">Rotaria magnacalcarata</name>
    <dbReference type="NCBI Taxonomy" id="392030"/>
    <lineage>
        <taxon>Eukaryota</taxon>
        <taxon>Metazoa</taxon>
        <taxon>Spiralia</taxon>
        <taxon>Gnathifera</taxon>
        <taxon>Rotifera</taxon>
        <taxon>Eurotatoria</taxon>
        <taxon>Bdelloidea</taxon>
        <taxon>Philodinida</taxon>
        <taxon>Philodinidae</taxon>
        <taxon>Rotaria</taxon>
    </lineage>
</organism>
<dbReference type="InterPro" id="IPR000008">
    <property type="entry name" value="C2_dom"/>
</dbReference>
<comment type="caution">
    <text evidence="2">The sequence shown here is derived from an EMBL/GenBank/DDBJ whole genome shotgun (WGS) entry which is preliminary data.</text>
</comment>
<dbReference type="Proteomes" id="UP000681720">
    <property type="component" value="Unassembled WGS sequence"/>
</dbReference>
<dbReference type="GO" id="GO:0005815">
    <property type="term" value="C:microtubule organizing center"/>
    <property type="evidence" value="ECO:0007669"/>
    <property type="project" value="TreeGrafter"/>
</dbReference>
<dbReference type="PANTHER" id="PTHR21574">
    <property type="entry name" value="CENTROSOMAL PROTEIN OF 120 KDA"/>
    <property type="match status" value="1"/>
</dbReference>
<sequence>SPIFHGTSDQHLSHHYCLSIDLKSLRNLRLSHSTYLYCRYVYPFLGTSTPILTHPPLHMSYTSSAPPNEYLLPHGLCIFNFAVDTEQLTSHFHREPLTVEVYCRDQDRSERKDELFGLVHLQLD</sequence>
<gene>
    <name evidence="2" type="ORF">GIL414_LOCUS21032</name>
</gene>
<feature type="non-terminal residue" evidence="2">
    <location>
        <position position="1"/>
    </location>
</feature>
<name>A0A8S2RSW6_9BILA</name>
<dbReference type="PANTHER" id="PTHR21574:SF0">
    <property type="entry name" value="CENTROSOMAL PROTEIN OF 120 KDA"/>
    <property type="match status" value="1"/>
</dbReference>
<dbReference type="GO" id="GO:0010564">
    <property type="term" value="P:regulation of cell cycle process"/>
    <property type="evidence" value="ECO:0007669"/>
    <property type="project" value="TreeGrafter"/>
</dbReference>
<evidence type="ECO:0000259" key="1">
    <source>
        <dbReference type="PROSITE" id="PS50004"/>
    </source>
</evidence>
<evidence type="ECO:0000313" key="3">
    <source>
        <dbReference type="Proteomes" id="UP000681720"/>
    </source>
</evidence>